<dbReference type="EMBL" id="JNOM01000061">
    <property type="protein sequence ID" value="KNG88105.1"/>
    <property type="molecule type" value="Genomic_DNA"/>
</dbReference>
<dbReference type="RefSeq" id="XP_015409028.1">
    <property type="nucleotide sequence ID" value="XM_015548175.1"/>
</dbReference>
<keyword evidence="4" id="KW-1185">Reference proteome</keyword>
<organism evidence="3 4">
    <name type="scientific">Aspergillus nomiae NRRL (strain ATCC 15546 / NRRL 13137 / CBS 260.88 / M93)</name>
    <dbReference type="NCBI Taxonomy" id="1509407"/>
    <lineage>
        <taxon>Eukaryota</taxon>
        <taxon>Fungi</taxon>
        <taxon>Dikarya</taxon>
        <taxon>Ascomycota</taxon>
        <taxon>Pezizomycotina</taxon>
        <taxon>Eurotiomycetes</taxon>
        <taxon>Eurotiomycetidae</taxon>
        <taxon>Eurotiales</taxon>
        <taxon>Aspergillaceae</taxon>
        <taxon>Aspergillus</taxon>
        <taxon>Aspergillus subgen. Circumdati</taxon>
    </lineage>
</organism>
<protein>
    <submittedName>
        <fullName evidence="3">Uncharacterized protein</fullName>
    </submittedName>
</protein>
<reference evidence="3 4" key="1">
    <citation type="submission" date="2014-06" db="EMBL/GenBank/DDBJ databases">
        <title>The Genome of the Aflatoxigenic Filamentous Fungus Aspergillus nomius.</title>
        <authorList>
            <person name="Moore M.G."/>
            <person name="Shannon B.M."/>
            <person name="Brian M.M."/>
        </authorList>
    </citation>
    <scope>NUCLEOTIDE SEQUENCE [LARGE SCALE GENOMIC DNA]</scope>
    <source>
        <strain evidence="3 4">NRRL 13137</strain>
    </source>
</reference>
<gene>
    <name evidence="3" type="ORF">ANOM_002918</name>
</gene>
<dbReference type="Proteomes" id="UP000037505">
    <property type="component" value="Unassembled WGS sequence"/>
</dbReference>
<feature type="compositionally biased region" description="Polar residues" evidence="2">
    <location>
        <begin position="52"/>
        <end position="73"/>
    </location>
</feature>
<accession>A0A0L1J8U3</accession>
<feature type="coiled-coil region" evidence="1">
    <location>
        <begin position="114"/>
        <end position="141"/>
    </location>
</feature>
<name>A0A0L1J8U3_ASPN3</name>
<evidence type="ECO:0000313" key="3">
    <source>
        <dbReference type="EMBL" id="KNG88105.1"/>
    </source>
</evidence>
<dbReference type="OrthoDB" id="4459243at2759"/>
<feature type="region of interest" description="Disordered" evidence="2">
    <location>
        <begin position="37"/>
        <end position="73"/>
    </location>
</feature>
<evidence type="ECO:0000256" key="1">
    <source>
        <dbReference type="SAM" id="Coils"/>
    </source>
</evidence>
<evidence type="ECO:0000256" key="2">
    <source>
        <dbReference type="SAM" id="MobiDB-lite"/>
    </source>
</evidence>
<evidence type="ECO:0000313" key="4">
    <source>
        <dbReference type="Proteomes" id="UP000037505"/>
    </source>
</evidence>
<proteinExistence type="predicted"/>
<dbReference type="AlphaFoldDB" id="A0A0L1J8U3"/>
<keyword evidence="1" id="KW-0175">Coiled coil</keyword>
<comment type="caution">
    <text evidence="3">The sequence shown here is derived from an EMBL/GenBank/DDBJ whole genome shotgun (WGS) entry which is preliminary data.</text>
</comment>
<sequence>MNSKPDFPIIGCRSHINYFPTAQSVYSNSLPTPRNWTPPSSVMQFEPRSHKQPSASSDSQTVTPAPKTQPTEPTNYADLLQLYLKIKTDVSSKFTLPKQEETTAPWVFQALTLLDHAENAAEAHLELVEALEGEIRVLRDLRDRMKQFAPFNTAVVSVKNLIGVNQHDEEGVRIVQERVKALERFSMDADVLW</sequence>
<dbReference type="GeneID" id="26804722"/>